<dbReference type="InterPro" id="IPR002110">
    <property type="entry name" value="Ankyrin_rpt"/>
</dbReference>
<dbReference type="InterPro" id="IPR050745">
    <property type="entry name" value="Multifunctional_regulatory"/>
</dbReference>
<accession>A0A7S1ALF4</accession>
<dbReference type="AlphaFoldDB" id="A0A7S1ALF4"/>
<protein>
    <submittedName>
        <fullName evidence="4">Uncharacterized protein</fullName>
    </submittedName>
</protein>
<proteinExistence type="predicted"/>
<name>A0A7S1ALF4_NOCSC</name>
<organism evidence="4">
    <name type="scientific">Noctiluca scintillans</name>
    <name type="common">Sea sparkle</name>
    <name type="synonym">Red tide dinoflagellate</name>
    <dbReference type="NCBI Taxonomy" id="2966"/>
    <lineage>
        <taxon>Eukaryota</taxon>
        <taxon>Sar</taxon>
        <taxon>Alveolata</taxon>
        <taxon>Dinophyceae</taxon>
        <taxon>Noctilucales</taxon>
        <taxon>Noctilucaceae</taxon>
        <taxon>Noctiluca</taxon>
    </lineage>
</organism>
<feature type="repeat" description="ANK" evidence="3">
    <location>
        <begin position="93"/>
        <end position="125"/>
    </location>
</feature>
<evidence type="ECO:0000313" key="4">
    <source>
        <dbReference type="EMBL" id="CAD8858237.1"/>
    </source>
</evidence>
<dbReference type="PANTHER" id="PTHR24189">
    <property type="entry name" value="MYOTROPHIN"/>
    <property type="match status" value="1"/>
</dbReference>
<dbReference type="Gene3D" id="1.25.40.20">
    <property type="entry name" value="Ankyrin repeat-containing domain"/>
    <property type="match status" value="1"/>
</dbReference>
<dbReference type="EMBL" id="HBFQ01045817">
    <property type="protein sequence ID" value="CAD8858237.1"/>
    <property type="molecule type" value="Transcribed_RNA"/>
</dbReference>
<dbReference type="PANTHER" id="PTHR24189:SF50">
    <property type="entry name" value="ANKYRIN REPEAT AND SOCS BOX PROTEIN 2"/>
    <property type="match status" value="1"/>
</dbReference>
<sequence>MVMDYQQVHHVARMLAETEVGINKGQREASASQWRRQQHEVLTEEEEREKWGCVLSQQLLFDRRCRLGQLELVEDMLQLQAEDVHVNVPGPERGMTPLMCAVVGNHLEVVRVLLEHGADPHSRDNNEDGLTALDYARLYCQEDIDYEEMVGLLFDAGGYHELPPLRSPPPRGLPRPQ</sequence>
<evidence type="ECO:0000256" key="1">
    <source>
        <dbReference type="ARBA" id="ARBA00022737"/>
    </source>
</evidence>
<dbReference type="SUPFAM" id="SSF48403">
    <property type="entry name" value="Ankyrin repeat"/>
    <property type="match status" value="1"/>
</dbReference>
<dbReference type="PROSITE" id="PS50297">
    <property type="entry name" value="ANK_REP_REGION"/>
    <property type="match status" value="1"/>
</dbReference>
<dbReference type="Pfam" id="PF12796">
    <property type="entry name" value="Ank_2"/>
    <property type="match status" value="1"/>
</dbReference>
<evidence type="ECO:0000256" key="2">
    <source>
        <dbReference type="ARBA" id="ARBA00023043"/>
    </source>
</evidence>
<dbReference type="InterPro" id="IPR036770">
    <property type="entry name" value="Ankyrin_rpt-contain_sf"/>
</dbReference>
<gene>
    <name evidence="4" type="ORF">NSCI0253_LOCUS32590</name>
</gene>
<keyword evidence="2 3" id="KW-0040">ANK repeat</keyword>
<dbReference type="PROSITE" id="PS50088">
    <property type="entry name" value="ANK_REPEAT"/>
    <property type="match status" value="1"/>
</dbReference>
<keyword evidence="1" id="KW-0677">Repeat</keyword>
<reference evidence="4" key="1">
    <citation type="submission" date="2021-01" db="EMBL/GenBank/DDBJ databases">
        <authorList>
            <person name="Corre E."/>
            <person name="Pelletier E."/>
            <person name="Niang G."/>
            <person name="Scheremetjew M."/>
            <person name="Finn R."/>
            <person name="Kale V."/>
            <person name="Holt S."/>
            <person name="Cochrane G."/>
            <person name="Meng A."/>
            <person name="Brown T."/>
            <person name="Cohen L."/>
        </authorList>
    </citation>
    <scope>NUCLEOTIDE SEQUENCE</scope>
</reference>
<evidence type="ECO:0000256" key="3">
    <source>
        <dbReference type="PROSITE-ProRule" id="PRU00023"/>
    </source>
</evidence>
<dbReference type="SMART" id="SM00248">
    <property type="entry name" value="ANK"/>
    <property type="match status" value="2"/>
</dbReference>